<feature type="compositionally biased region" description="Low complexity" evidence="1">
    <location>
        <begin position="9"/>
        <end position="21"/>
    </location>
</feature>
<dbReference type="EMBL" id="BSXN01001793">
    <property type="protein sequence ID" value="GME74500.1"/>
    <property type="molecule type" value="Genomic_DNA"/>
</dbReference>
<sequence length="218" mass="24389">MTNKPSFPNTDSTTNSTKSTDNYKFIEFSQVEYDSSIDPLNMVQYSPKIYKVTKLNGIPVSADSTDAINTNTNMSEDNKNNLPSYADLYSQSPLPSYELKDFNNKDKNVKNLNDIPLPVSSIDDESEKKNSKAHSFAFYMFLWFCITWFVTGNFHYESVNGTMLLHIGYGNTGGKSSSVTSGGRGCFRSSKFGMKFDDKPADFAVDLTKIDNTVIIVD</sequence>
<reference evidence="2" key="1">
    <citation type="submission" date="2023-04" db="EMBL/GenBank/DDBJ databases">
        <title>Candida boidinii NBRC 10035.</title>
        <authorList>
            <person name="Ichikawa N."/>
            <person name="Sato H."/>
            <person name="Tonouchi N."/>
        </authorList>
    </citation>
    <scope>NUCLEOTIDE SEQUENCE</scope>
    <source>
        <strain evidence="2">NBRC 10035</strain>
    </source>
</reference>
<feature type="region of interest" description="Disordered" evidence="1">
    <location>
        <begin position="1"/>
        <end position="21"/>
    </location>
</feature>
<organism evidence="2 3">
    <name type="scientific">Candida boidinii</name>
    <name type="common">Yeast</name>
    <dbReference type="NCBI Taxonomy" id="5477"/>
    <lineage>
        <taxon>Eukaryota</taxon>
        <taxon>Fungi</taxon>
        <taxon>Dikarya</taxon>
        <taxon>Ascomycota</taxon>
        <taxon>Saccharomycotina</taxon>
        <taxon>Pichiomycetes</taxon>
        <taxon>Pichiales</taxon>
        <taxon>Pichiaceae</taxon>
        <taxon>Ogataea</taxon>
        <taxon>Ogataea/Candida clade</taxon>
    </lineage>
</organism>
<evidence type="ECO:0000256" key="1">
    <source>
        <dbReference type="SAM" id="MobiDB-lite"/>
    </source>
</evidence>
<name>A0A9W6WBG8_CANBO</name>
<protein>
    <submittedName>
        <fullName evidence="2">Unnamed protein product</fullName>
    </submittedName>
</protein>
<evidence type="ECO:0000313" key="3">
    <source>
        <dbReference type="Proteomes" id="UP001165120"/>
    </source>
</evidence>
<comment type="caution">
    <text evidence="2">The sequence shown here is derived from an EMBL/GenBank/DDBJ whole genome shotgun (WGS) entry which is preliminary data.</text>
</comment>
<dbReference type="AlphaFoldDB" id="A0A9W6WBG8"/>
<evidence type="ECO:0000313" key="2">
    <source>
        <dbReference type="EMBL" id="GME74500.1"/>
    </source>
</evidence>
<dbReference type="Proteomes" id="UP001165120">
    <property type="component" value="Unassembled WGS sequence"/>
</dbReference>
<proteinExistence type="predicted"/>
<gene>
    <name evidence="2" type="ORF">Cboi02_000443500</name>
</gene>
<keyword evidence="3" id="KW-1185">Reference proteome</keyword>
<accession>A0A9W6WBG8</accession>